<comment type="caution">
    <text evidence="1">The sequence shown here is derived from an EMBL/GenBank/DDBJ whole genome shotgun (WGS) entry which is preliminary data.</text>
</comment>
<dbReference type="Proteomes" id="UP000887116">
    <property type="component" value="Unassembled WGS sequence"/>
</dbReference>
<accession>A0A8X6LKR5</accession>
<proteinExistence type="predicted"/>
<name>A0A8X6LKR5_TRICU</name>
<evidence type="ECO:0000313" key="1">
    <source>
        <dbReference type="EMBL" id="GFR11992.1"/>
    </source>
</evidence>
<dbReference type="EMBL" id="BMAO01026730">
    <property type="protein sequence ID" value="GFR11992.1"/>
    <property type="molecule type" value="Genomic_DNA"/>
</dbReference>
<organism evidence="1 2">
    <name type="scientific">Trichonephila clavata</name>
    <name type="common">Joro spider</name>
    <name type="synonym">Nephila clavata</name>
    <dbReference type="NCBI Taxonomy" id="2740835"/>
    <lineage>
        <taxon>Eukaryota</taxon>
        <taxon>Metazoa</taxon>
        <taxon>Ecdysozoa</taxon>
        <taxon>Arthropoda</taxon>
        <taxon>Chelicerata</taxon>
        <taxon>Arachnida</taxon>
        <taxon>Araneae</taxon>
        <taxon>Araneomorphae</taxon>
        <taxon>Entelegynae</taxon>
        <taxon>Araneoidea</taxon>
        <taxon>Nephilidae</taxon>
        <taxon>Trichonephila</taxon>
    </lineage>
</organism>
<sequence length="106" mass="12547">MTITFAEIEAVLNLRPRSDVRVESDEPKPLTPMHFLNFGQNQLTYHVAIPKILENACKKSALLKRNKYQRLFLKQLRHRWKKKYSLDLRTSHSVKNPEIHPELKGR</sequence>
<evidence type="ECO:0000313" key="2">
    <source>
        <dbReference type="Proteomes" id="UP000887116"/>
    </source>
</evidence>
<gene>
    <name evidence="1" type="ORF">TNCT_695841</name>
</gene>
<dbReference type="AlphaFoldDB" id="A0A8X6LKR5"/>
<keyword evidence="2" id="KW-1185">Reference proteome</keyword>
<protein>
    <submittedName>
        <fullName evidence="1">Uncharacterized protein</fullName>
    </submittedName>
</protein>
<dbReference type="OrthoDB" id="10419291at2759"/>
<reference evidence="1" key="1">
    <citation type="submission" date="2020-07" db="EMBL/GenBank/DDBJ databases">
        <title>Multicomponent nature underlies the extraordinary mechanical properties of spider dragline silk.</title>
        <authorList>
            <person name="Kono N."/>
            <person name="Nakamura H."/>
            <person name="Mori M."/>
            <person name="Yoshida Y."/>
            <person name="Ohtoshi R."/>
            <person name="Malay A.D."/>
            <person name="Moran D.A.P."/>
            <person name="Tomita M."/>
            <person name="Numata K."/>
            <person name="Arakawa K."/>
        </authorList>
    </citation>
    <scope>NUCLEOTIDE SEQUENCE</scope>
</reference>